<keyword evidence="3" id="KW-0012">Acyltransferase</keyword>
<keyword evidence="2" id="KW-0808">Transferase</keyword>
<organism evidence="7">
    <name type="scientific">freshwater metagenome</name>
    <dbReference type="NCBI Taxonomy" id="449393"/>
    <lineage>
        <taxon>unclassified sequences</taxon>
        <taxon>metagenomes</taxon>
        <taxon>ecological metagenomes</taxon>
    </lineage>
</organism>
<evidence type="ECO:0000256" key="2">
    <source>
        <dbReference type="ARBA" id="ARBA00022679"/>
    </source>
</evidence>
<dbReference type="PANTHER" id="PTHR43365:SF1">
    <property type="entry name" value="ACETYL-COA C-ACYLTRANSFERASE"/>
    <property type="match status" value="1"/>
</dbReference>
<dbReference type="PROSITE" id="PS00737">
    <property type="entry name" value="THIOLASE_2"/>
    <property type="match status" value="1"/>
</dbReference>
<dbReference type="FunFam" id="3.40.47.10:FF:000010">
    <property type="entry name" value="Acetyl-CoA acetyltransferase (Thiolase)"/>
    <property type="match status" value="1"/>
</dbReference>
<name>A0A6J6HVS1_9ZZZZ</name>
<dbReference type="NCBIfam" id="TIGR01930">
    <property type="entry name" value="AcCoA-C-Actrans"/>
    <property type="match status" value="1"/>
</dbReference>
<accession>A0A6J6HVS1</accession>
<dbReference type="InterPro" id="IPR020616">
    <property type="entry name" value="Thiolase_N"/>
</dbReference>
<dbReference type="InterPro" id="IPR020613">
    <property type="entry name" value="Thiolase_CS"/>
</dbReference>
<dbReference type="PANTHER" id="PTHR43365">
    <property type="entry name" value="BLR7806 PROTEIN"/>
    <property type="match status" value="1"/>
</dbReference>
<dbReference type="GO" id="GO:0016747">
    <property type="term" value="F:acyltransferase activity, transferring groups other than amino-acyl groups"/>
    <property type="evidence" value="ECO:0007669"/>
    <property type="project" value="InterPro"/>
</dbReference>
<evidence type="ECO:0000256" key="1">
    <source>
        <dbReference type="ARBA" id="ARBA00010982"/>
    </source>
</evidence>
<dbReference type="InterPro" id="IPR002155">
    <property type="entry name" value="Thiolase"/>
</dbReference>
<sequence>MPDAVIVDVIRTPGGKRNGSLSGWHPADLAGELLATLVERNDLDPALVEDVLMGCVSQVGAQSLNIGRNAALAAGFPESVPATTIDRQCGSSQQAAAFAAQSIMAGVHDIVIAAGVEVMSLVPMGASFGKGVGFPFGPRVEARYADEGGLIPQGLSAELIAEQWGITRDELDAYSAQSQQRAARARDEGRFERELHPVETKRRDKDSGEMIPTDGLLSADEGIRDETTAESLGKLKPAFLPEGLVTAGNSSQITDGASAALIMSESAAARLGLTPRARFHSFSLAGVNPRIMLTGPIPATQKVLARAGLSIDDIDLIEINEAFASVVLAWEREIHPDMDKVNVNGGAIALGHPLGASGTKLLGTLLCELERTGGRFGLQTMCEGGGLANATIIERLG</sequence>
<feature type="domain" description="Thiolase C-terminal" evidence="6">
    <location>
        <begin position="274"/>
        <end position="395"/>
    </location>
</feature>
<dbReference type="Pfam" id="PF02803">
    <property type="entry name" value="Thiolase_C"/>
    <property type="match status" value="1"/>
</dbReference>
<comment type="similarity">
    <text evidence="1">Belongs to the thiolase-like superfamily. Thiolase family.</text>
</comment>
<feature type="compositionally biased region" description="Basic and acidic residues" evidence="4">
    <location>
        <begin position="194"/>
        <end position="208"/>
    </location>
</feature>
<evidence type="ECO:0000256" key="3">
    <source>
        <dbReference type="ARBA" id="ARBA00023315"/>
    </source>
</evidence>
<dbReference type="AlphaFoldDB" id="A0A6J6HVS1"/>
<evidence type="ECO:0000313" key="7">
    <source>
        <dbReference type="EMBL" id="CAB4616673.1"/>
    </source>
</evidence>
<dbReference type="PIRSF" id="PIRSF000429">
    <property type="entry name" value="Ac-CoA_Ac_transf"/>
    <property type="match status" value="1"/>
</dbReference>
<dbReference type="InterPro" id="IPR020617">
    <property type="entry name" value="Thiolase_C"/>
</dbReference>
<proteinExistence type="inferred from homology"/>
<evidence type="ECO:0000259" key="6">
    <source>
        <dbReference type="Pfam" id="PF02803"/>
    </source>
</evidence>
<feature type="domain" description="Thiolase N-terminal" evidence="5">
    <location>
        <begin position="5"/>
        <end position="266"/>
    </location>
</feature>
<evidence type="ECO:0000256" key="4">
    <source>
        <dbReference type="SAM" id="MobiDB-lite"/>
    </source>
</evidence>
<dbReference type="Gene3D" id="3.40.47.10">
    <property type="match status" value="2"/>
</dbReference>
<dbReference type="Pfam" id="PF00108">
    <property type="entry name" value="Thiolase_N"/>
    <property type="match status" value="1"/>
</dbReference>
<reference evidence="7" key="1">
    <citation type="submission" date="2020-05" db="EMBL/GenBank/DDBJ databases">
        <authorList>
            <person name="Chiriac C."/>
            <person name="Salcher M."/>
            <person name="Ghai R."/>
            <person name="Kavagutti S V."/>
        </authorList>
    </citation>
    <scope>NUCLEOTIDE SEQUENCE</scope>
</reference>
<gene>
    <name evidence="7" type="ORF">UFOPK1835_01451</name>
</gene>
<feature type="region of interest" description="Disordered" evidence="4">
    <location>
        <begin position="194"/>
        <end position="223"/>
    </location>
</feature>
<dbReference type="SUPFAM" id="SSF53901">
    <property type="entry name" value="Thiolase-like"/>
    <property type="match status" value="2"/>
</dbReference>
<dbReference type="InterPro" id="IPR016039">
    <property type="entry name" value="Thiolase-like"/>
</dbReference>
<dbReference type="EMBL" id="CAEZUP010000067">
    <property type="protein sequence ID" value="CAB4616673.1"/>
    <property type="molecule type" value="Genomic_DNA"/>
</dbReference>
<dbReference type="CDD" id="cd00751">
    <property type="entry name" value="thiolase"/>
    <property type="match status" value="1"/>
</dbReference>
<evidence type="ECO:0000259" key="5">
    <source>
        <dbReference type="Pfam" id="PF00108"/>
    </source>
</evidence>
<protein>
    <submittedName>
        <fullName evidence="7">Unannotated protein</fullName>
    </submittedName>
</protein>